<dbReference type="PANTHER" id="PTHR32470:SF2">
    <property type="entry name" value="NADH DEHYDROGENASE [UBIQUINONE] 1 ALPHA SUBCOMPLEX ASSEMBLY FACTOR 2"/>
    <property type="match status" value="1"/>
</dbReference>
<dbReference type="InterPro" id="IPR052618">
    <property type="entry name" value="ComplexI_NDUFA12"/>
</dbReference>
<feature type="region of interest" description="Disordered" evidence="2">
    <location>
        <begin position="129"/>
        <end position="166"/>
    </location>
</feature>
<reference evidence="3" key="1">
    <citation type="journal article" date="2022" name="bioRxiv">
        <title>Sequencing and chromosome-scale assembly of the giantPleurodeles waltlgenome.</title>
        <authorList>
            <person name="Brown T."/>
            <person name="Elewa A."/>
            <person name="Iarovenko S."/>
            <person name="Subramanian E."/>
            <person name="Araus A.J."/>
            <person name="Petzold A."/>
            <person name="Susuki M."/>
            <person name="Suzuki K.-i.T."/>
            <person name="Hayashi T."/>
            <person name="Toyoda A."/>
            <person name="Oliveira C."/>
            <person name="Osipova E."/>
            <person name="Leigh N.D."/>
            <person name="Simon A."/>
            <person name="Yun M.H."/>
        </authorList>
    </citation>
    <scope>NUCLEOTIDE SEQUENCE</scope>
    <source>
        <strain evidence="3">20211129_DDA</strain>
        <tissue evidence="3">Liver</tissue>
    </source>
</reference>
<dbReference type="Proteomes" id="UP001066276">
    <property type="component" value="Chromosome 1_2"/>
</dbReference>
<evidence type="ECO:0000313" key="4">
    <source>
        <dbReference type="Proteomes" id="UP001066276"/>
    </source>
</evidence>
<evidence type="ECO:0008006" key="5">
    <source>
        <dbReference type="Google" id="ProtNLM"/>
    </source>
</evidence>
<sequence length="166" mass="19029">MNRIRSLLQRTFGLVKEHAGTDHLGNKYYIIPEQKTWTGQTVRKRRAVEMVRPGVHAYEAEAIPTEWDAWIRGRRKDPPTIEELLQNEQYRNQVKAKSEEASAKDEIIQEREYKEGLVSEPTHTRIKGHASAAYYGKNETLQEPTSTANSFEPGSWAPPGNRSPNK</sequence>
<dbReference type="EMBL" id="JANPWB010000002">
    <property type="protein sequence ID" value="KAJ1205449.1"/>
    <property type="molecule type" value="Genomic_DNA"/>
</dbReference>
<gene>
    <name evidence="3" type="ORF">NDU88_000884</name>
</gene>
<dbReference type="GO" id="GO:0032981">
    <property type="term" value="P:mitochondrial respiratory chain complex I assembly"/>
    <property type="evidence" value="ECO:0007669"/>
    <property type="project" value="TreeGrafter"/>
</dbReference>
<proteinExistence type="inferred from homology"/>
<evidence type="ECO:0000313" key="3">
    <source>
        <dbReference type="EMBL" id="KAJ1205449.1"/>
    </source>
</evidence>
<name>A0AAV7VZT9_PLEWA</name>
<comment type="caution">
    <text evidence="3">The sequence shown here is derived from an EMBL/GenBank/DDBJ whole genome shotgun (WGS) entry which is preliminary data.</text>
</comment>
<comment type="similarity">
    <text evidence="1">Belongs to the complex I NDUFA12 subunit family.</text>
</comment>
<dbReference type="GO" id="GO:0005739">
    <property type="term" value="C:mitochondrion"/>
    <property type="evidence" value="ECO:0007669"/>
    <property type="project" value="TreeGrafter"/>
</dbReference>
<keyword evidence="4" id="KW-1185">Reference proteome</keyword>
<accession>A0AAV7VZT9</accession>
<dbReference type="PANTHER" id="PTHR32470">
    <property type="entry name" value="ADH DEHYDROGENASE [UBIQUINONE] 1 ALPHA SUBCOMPLEX ASSEMBLY FACTOR 2"/>
    <property type="match status" value="1"/>
</dbReference>
<organism evidence="3 4">
    <name type="scientific">Pleurodeles waltl</name>
    <name type="common">Iberian ribbed newt</name>
    <dbReference type="NCBI Taxonomy" id="8319"/>
    <lineage>
        <taxon>Eukaryota</taxon>
        <taxon>Metazoa</taxon>
        <taxon>Chordata</taxon>
        <taxon>Craniata</taxon>
        <taxon>Vertebrata</taxon>
        <taxon>Euteleostomi</taxon>
        <taxon>Amphibia</taxon>
        <taxon>Batrachia</taxon>
        <taxon>Caudata</taxon>
        <taxon>Salamandroidea</taxon>
        <taxon>Salamandridae</taxon>
        <taxon>Pleurodelinae</taxon>
        <taxon>Pleurodeles</taxon>
    </lineage>
</organism>
<dbReference type="GO" id="GO:0045271">
    <property type="term" value="C:respiratory chain complex I"/>
    <property type="evidence" value="ECO:0007669"/>
    <property type="project" value="InterPro"/>
</dbReference>
<dbReference type="Pfam" id="PF05071">
    <property type="entry name" value="NDUFA12"/>
    <property type="match status" value="1"/>
</dbReference>
<evidence type="ECO:0000256" key="1">
    <source>
        <dbReference type="ARBA" id="ARBA00007355"/>
    </source>
</evidence>
<feature type="compositionally biased region" description="Polar residues" evidence="2">
    <location>
        <begin position="139"/>
        <end position="152"/>
    </location>
</feature>
<dbReference type="InterPro" id="IPR007763">
    <property type="entry name" value="NDUFA12"/>
</dbReference>
<dbReference type="AlphaFoldDB" id="A0AAV7VZT9"/>
<protein>
    <recommendedName>
        <fullName evidence="5">NADH dehydrogenase [ubiquinone] 1 alpha subcomplex assembly factor 2</fullName>
    </recommendedName>
</protein>
<evidence type="ECO:0000256" key="2">
    <source>
        <dbReference type="SAM" id="MobiDB-lite"/>
    </source>
</evidence>